<evidence type="ECO:0000256" key="1">
    <source>
        <dbReference type="SAM" id="MobiDB-lite"/>
    </source>
</evidence>
<proteinExistence type="predicted"/>
<protein>
    <submittedName>
        <fullName evidence="2">Uncharacterized protein</fullName>
    </submittedName>
</protein>
<dbReference type="EMBL" id="CADCTI010000306">
    <property type="protein sequence ID" value="CAA9280469.1"/>
    <property type="molecule type" value="Genomic_DNA"/>
</dbReference>
<name>A0A6J4JH92_9ACTN</name>
<gene>
    <name evidence="2" type="ORF">AVDCRST_MAG57-3784</name>
</gene>
<evidence type="ECO:0000313" key="2">
    <source>
        <dbReference type="EMBL" id="CAA9280469.1"/>
    </source>
</evidence>
<sequence length="33" mass="3360">MPDPAPERSGSQATQSGEHLCLPAGDVAGRPRA</sequence>
<feature type="region of interest" description="Disordered" evidence="1">
    <location>
        <begin position="1"/>
        <end position="33"/>
    </location>
</feature>
<dbReference type="AlphaFoldDB" id="A0A6J4JH92"/>
<accession>A0A6J4JH92</accession>
<reference evidence="2" key="1">
    <citation type="submission" date="2020-02" db="EMBL/GenBank/DDBJ databases">
        <authorList>
            <person name="Meier V. D."/>
        </authorList>
    </citation>
    <scope>NUCLEOTIDE SEQUENCE</scope>
    <source>
        <strain evidence="2">AVDCRST_MAG57</strain>
    </source>
</reference>
<organism evidence="2">
    <name type="scientific">uncultured Blastococcus sp</name>
    <dbReference type="NCBI Taxonomy" id="217144"/>
    <lineage>
        <taxon>Bacteria</taxon>
        <taxon>Bacillati</taxon>
        <taxon>Actinomycetota</taxon>
        <taxon>Actinomycetes</taxon>
        <taxon>Geodermatophilales</taxon>
        <taxon>Geodermatophilaceae</taxon>
        <taxon>Blastococcus</taxon>
        <taxon>environmental samples</taxon>
    </lineage>
</organism>